<dbReference type="SUPFAM" id="SSF48403">
    <property type="entry name" value="Ankyrin repeat"/>
    <property type="match status" value="1"/>
</dbReference>
<dbReference type="PANTHER" id="PTHR24123">
    <property type="entry name" value="ANKYRIN REPEAT-CONTAINING"/>
    <property type="match status" value="1"/>
</dbReference>
<evidence type="ECO:0000313" key="5">
    <source>
        <dbReference type="Proteomes" id="UP001521116"/>
    </source>
</evidence>
<sequence>NGHEEVANLIRQDSMRRGYKNGVPMRDKTRLNQLRLEMACRTENEQALISLIQEGMDPNTRVENGHKNLLHVAYSKGWAKAARVLVDQGANIEALDVEEITPLIRAAWNGQFKCARMLCEVGANINALDYHGRNLLYGYQVDNHPEDLEALINAGADPNIKDTFGDTPLMGRRNPASIDIMLKHGSDPFIEAYSGSPLWNWTAITDKKMIVSVRKVLTEYPRERILKVIDTRASWCGATALANAAFNGSSEIVELLIEHGADINLIGSRYGTPIQAARKQGHHSLVSTLLKLGAKPQTMVLPNGQERAAWYWEHGLVHSMPSAEANGAWLLAPLLDGGEQGVDQKNKTRDDEGRISGSANYGWCVSMQTMDGAWIPV</sequence>
<organism evidence="4 5">
    <name type="scientific">Neofusicoccum ribis</name>
    <dbReference type="NCBI Taxonomy" id="45134"/>
    <lineage>
        <taxon>Eukaryota</taxon>
        <taxon>Fungi</taxon>
        <taxon>Dikarya</taxon>
        <taxon>Ascomycota</taxon>
        <taxon>Pezizomycotina</taxon>
        <taxon>Dothideomycetes</taxon>
        <taxon>Dothideomycetes incertae sedis</taxon>
        <taxon>Botryosphaeriales</taxon>
        <taxon>Botryosphaeriaceae</taxon>
        <taxon>Neofusicoccum</taxon>
    </lineage>
</organism>
<evidence type="ECO:0000256" key="2">
    <source>
        <dbReference type="ARBA" id="ARBA00023043"/>
    </source>
</evidence>
<dbReference type="Pfam" id="PF12796">
    <property type="entry name" value="Ank_2"/>
    <property type="match status" value="2"/>
</dbReference>
<dbReference type="EMBL" id="JAJVDC020000148">
    <property type="protein sequence ID" value="KAL1621629.1"/>
    <property type="molecule type" value="Genomic_DNA"/>
</dbReference>
<dbReference type="PROSITE" id="PS50088">
    <property type="entry name" value="ANK_REPEAT"/>
    <property type="match status" value="3"/>
</dbReference>
<gene>
    <name evidence="4" type="primary">EHMT2</name>
    <name evidence="4" type="ORF">SLS56_009098</name>
</gene>
<feature type="repeat" description="ANK" evidence="3">
    <location>
        <begin position="65"/>
        <end position="97"/>
    </location>
</feature>
<feature type="repeat" description="ANK" evidence="3">
    <location>
        <begin position="236"/>
        <end position="268"/>
    </location>
</feature>
<comment type="caution">
    <text evidence="4">The sequence shown here is derived from an EMBL/GenBank/DDBJ whole genome shotgun (WGS) entry which is preliminary data.</text>
</comment>
<dbReference type="PANTHER" id="PTHR24123:SF33">
    <property type="entry name" value="PROTEIN HOS4"/>
    <property type="match status" value="1"/>
</dbReference>
<dbReference type="SMART" id="SM00248">
    <property type="entry name" value="ANK"/>
    <property type="match status" value="6"/>
</dbReference>
<proteinExistence type="predicted"/>
<dbReference type="InterPro" id="IPR051165">
    <property type="entry name" value="Multifunctional_ANK_Repeat"/>
</dbReference>
<keyword evidence="5" id="KW-1185">Reference proteome</keyword>
<dbReference type="PROSITE" id="PS50297">
    <property type="entry name" value="ANK_REP_REGION"/>
    <property type="match status" value="2"/>
</dbReference>
<keyword evidence="2 3" id="KW-0040">ANK repeat</keyword>
<accession>A0ABR3SJN0</accession>
<dbReference type="Gene3D" id="1.25.40.20">
    <property type="entry name" value="Ankyrin repeat-containing domain"/>
    <property type="match status" value="2"/>
</dbReference>
<evidence type="ECO:0000313" key="4">
    <source>
        <dbReference type="EMBL" id="KAL1621629.1"/>
    </source>
</evidence>
<feature type="repeat" description="ANK" evidence="3">
    <location>
        <begin position="98"/>
        <end position="130"/>
    </location>
</feature>
<name>A0ABR3SJN0_9PEZI</name>
<dbReference type="InterPro" id="IPR002110">
    <property type="entry name" value="Ankyrin_rpt"/>
</dbReference>
<evidence type="ECO:0000256" key="1">
    <source>
        <dbReference type="ARBA" id="ARBA00022737"/>
    </source>
</evidence>
<feature type="non-terminal residue" evidence="4">
    <location>
        <position position="1"/>
    </location>
</feature>
<evidence type="ECO:0000256" key="3">
    <source>
        <dbReference type="PROSITE-ProRule" id="PRU00023"/>
    </source>
</evidence>
<reference evidence="4 5" key="1">
    <citation type="submission" date="2024-02" db="EMBL/GenBank/DDBJ databases">
        <title>De novo assembly and annotation of 12 fungi associated with fruit tree decline syndrome in Ontario, Canada.</title>
        <authorList>
            <person name="Sulman M."/>
            <person name="Ellouze W."/>
            <person name="Ilyukhin E."/>
        </authorList>
    </citation>
    <scope>NUCLEOTIDE SEQUENCE [LARGE SCALE GENOMIC DNA]</scope>
    <source>
        <strain evidence="4 5">M1-105</strain>
    </source>
</reference>
<dbReference type="InterPro" id="IPR036770">
    <property type="entry name" value="Ankyrin_rpt-contain_sf"/>
</dbReference>
<dbReference type="Proteomes" id="UP001521116">
    <property type="component" value="Unassembled WGS sequence"/>
</dbReference>
<protein>
    <submittedName>
        <fullName evidence="4">Histone-lysine N-methyltransferase ehmt2</fullName>
    </submittedName>
</protein>
<keyword evidence="1" id="KW-0677">Repeat</keyword>